<dbReference type="GO" id="GO:0000463">
    <property type="term" value="P:maturation of LSU-rRNA from tricistronic rRNA transcript (SSU-rRNA, 5.8S rRNA, LSU-rRNA)"/>
    <property type="evidence" value="ECO:0007669"/>
    <property type="project" value="UniProtKB-UniRule"/>
</dbReference>
<evidence type="ECO:0000256" key="1">
    <source>
        <dbReference type="ARBA" id="ARBA00022517"/>
    </source>
</evidence>
<feature type="repeat" description="WD" evidence="7">
    <location>
        <begin position="382"/>
        <end position="417"/>
    </location>
</feature>
<protein>
    <recommendedName>
        <fullName evidence="6">Ribosome biogenesis protein WDR12 homolog</fullName>
    </recommendedName>
</protein>
<dbReference type="Proteomes" id="UP001153712">
    <property type="component" value="Chromosome 6"/>
</dbReference>
<name>A0A9N9TVF2_PHYSR</name>
<dbReference type="InterPro" id="IPR036322">
    <property type="entry name" value="WD40_repeat_dom_sf"/>
</dbReference>
<dbReference type="GO" id="GO:0000466">
    <property type="term" value="P:maturation of 5.8S rRNA from tricistronic rRNA transcript (SSU-rRNA, 5.8S rRNA, LSU-rRNA)"/>
    <property type="evidence" value="ECO:0007669"/>
    <property type="project" value="UniProtKB-UniRule"/>
</dbReference>
<dbReference type="GO" id="GO:0030687">
    <property type="term" value="C:preribosome, large subunit precursor"/>
    <property type="evidence" value="ECO:0007669"/>
    <property type="project" value="UniProtKB-UniRule"/>
</dbReference>
<dbReference type="HAMAP" id="MF_03029">
    <property type="entry name" value="WDR12"/>
    <property type="match status" value="1"/>
</dbReference>
<dbReference type="Pfam" id="PF00400">
    <property type="entry name" value="WD40"/>
    <property type="match status" value="5"/>
</dbReference>
<gene>
    <name evidence="9" type="ORF">PHYEVI_LOCUS9864</name>
</gene>
<dbReference type="PRINTS" id="PR00320">
    <property type="entry name" value="GPROTEINBRPT"/>
</dbReference>
<dbReference type="SUPFAM" id="SSF50978">
    <property type="entry name" value="WD40 repeat-like"/>
    <property type="match status" value="1"/>
</dbReference>
<keyword evidence="10" id="KW-1185">Reference proteome</keyword>
<accession>A0A9N9TVF2</accession>
<evidence type="ECO:0000256" key="3">
    <source>
        <dbReference type="ARBA" id="ARBA00022574"/>
    </source>
</evidence>
<feature type="repeat" description="WD" evidence="7">
    <location>
        <begin position="191"/>
        <end position="223"/>
    </location>
</feature>
<evidence type="ECO:0000313" key="10">
    <source>
        <dbReference type="Proteomes" id="UP001153712"/>
    </source>
</evidence>
<evidence type="ECO:0000256" key="6">
    <source>
        <dbReference type="HAMAP-Rule" id="MF_03029"/>
    </source>
</evidence>
<reference evidence="9" key="1">
    <citation type="submission" date="2022-01" db="EMBL/GenBank/DDBJ databases">
        <authorList>
            <person name="King R."/>
        </authorList>
    </citation>
    <scope>NUCLEOTIDE SEQUENCE</scope>
</reference>
<dbReference type="PANTHER" id="PTHR19855:SF11">
    <property type="entry name" value="RIBOSOME BIOGENESIS PROTEIN WDR12"/>
    <property type="match status" value="1"/>
</dbReference>
<dbReference type="AlphaFoldDB" id="A0A9N9TVF2"/>
<comment type="subcellular location">
    <subcellularLocation>
        <location evidence="6">Nucleus</location>
        <location evidence="6">Nucleolus</location>
    </subcellularLocation>
    <subcellularLocation>
        <location evidence="6">Nucleus</location>
        <location evidence="6">Nucleoplasm</location>
    </subcellularLocation>
</comment>
<feature type="repeat" description="WD" evidence="7">
    <location>
        <begin position="253"/>
        <end position="284"/>
    </location>
</feature>
<evidence type="ECO:0000256" key="4">
    <source>
        <dbReference type="ARBA" id="ARBA00022737"/>
    </source>
</evidence>
<comment type="function">
    <text evidence="6">Required for maturation of ribosomal RNAs and formation of the large ribosomal subunit.</text>
</comment>
<dbReference type="PANTHER" id="PTHR19855">
    <property type="entry name" value="WD40 REPEAT PROTEIN 12, 37"/>
    <property type="match status" value="1"/>
</dbReference>
<keyword evidence="3 7" id="KW-0853">WD repeat</keyword>
<organism evidence="9 10">
    <name type="scientific">Phyllotreta striolata</name>
    <name type="common">Striped flea beetle</name>
    <name type="synonym">Crioceris striolata</name>
    <dbReference type="NCBI Taxonomy" id="444603"/>
    <lineage>
        <taxon>Eukaryota</taxon>
        <taxon>Metazoa</taxon>
        <taxon>Ecdysozoa</taxon>
        <taxon>Arthropoda</taxon>
        <taxon>Hexapoda</taxon>
        <taxon>Insecta</taxon>
        <taxon>Pterygota</taxon>
        <taxon>Neoptera</taxon>
        <taxon>Endopterygota</taxon>
        <taxon>Coleoptera</taxon>
        <taxon>Polyphaga</taxon>
        <taxon>Cucujiformia</taxon>
        <taxon>Chrysomeloidea</taxon>
        <taxon>Chrysomelidae</taxon>
        <taxon>Galerucinae</taxon>
        <taxon>Alticini</taxon>
        <taxon>Phyllotreta</taxon>
    </lineage>
</organism>
<dbReference type="GO" id="GO:0005654">
    <property type="term" value="C:nucleoplasm"/>
    <property type="evidence" value="ECO:0007669"/>
    <property type="project" value="UniProtKB-SubCell"/>
</dbReference>
<dbReference type="CDD" id="cd00200">
    <property type="entry name" value="WD40"/>
    <property type="match status" value="1"/>
</dbReference>
<evidence type="ECO:0000256" key="2">
    <source>
        <dbReference type="ARBA" id="ARBA00022552"/>
    </source>
</evidence>
<dbReference type="SMART" id="SM00320">
    <property type="entry name" value="WD40"/>
    <property type="match status" value="7"/>
</dbReference>
<proteinExistence type="inferred from homology"/>
<dbReference type="EMBL" id="OU900099">
    <property type="protein sequence ID" value="CAG9863578.1"/>
    <property type="molecule type" value="Genomic_DNA"/>
</dbReference>
<feature type="repeat" description="WD" evidence="7">
    <location>
        <begin position="338"/>
        <end position="380"/>
    </location>
</feature>
<keyword evidence="2 6" id="KW-0698">rRNA processing</keyword>
<dbReference type="Gene3D" id="2.130.10.10">
    <property type="entry name" value="YVTN repeat-like/Quinoprotein amine dehydrogenase"/>
    <property type="match status" value="2"/>
</dbReference>
<dbReference type="GO" id="GO:0043021">
    <property type="term" value="F:ribonucleoprotein complex binding"/>
    <property type="evidence" value="ECO:0007669"/>
    <property type="project" value="UniProtKB-UniRule"/>
</dbReference>
<dbReference type="PROSITE" id="PS50082">
    <property type="entry name" value="WD_REPEATS_2"/>
    <property type="match status" value="4"/>
</dbReference>
<dbReference type="InterPro" id="IPR001680">
    <property type="entry name" value="WD40_rpt"/>
</dbReference>
<sequence length="417" mass="46531">MQNSNEGHLQIRLITKQQIYAVPDVPLSVPQTIDGNSLNDLVNQLLKESNSDHLKPKNFDFLAIGELLRVPLIEHLAERNISTETTVEIEYVEKTPAPEPKDSLLHDDWVCGIEATEKWILTGCYDNSVNIWSTHGKMVASLKEHKNIVKAVSWIDKSDPNRGFISVSHDLIGIIWSYEDGTDSAAPKALLRGHERGIDSLGVSPNTARLATGGWDTNLKLWSTSLDDDGSEHVHKKIRSTNNIVTKTPLHTLKGHKEAITGINWIDNYAVSTVSMDHTIKFWDAELCGIKNEIVGQKAYLSSSWSSINNTLLASSADRHIRLYDPRSSEGSLCKVTFTSHSLWVSSVAWSNYDTNLFISGGYDSSVKMWDVRSSKAPLYNLQGHEGQVLKVDWSNKKYMVSGGSDNSVHIFKNKHV</sequence>
<evidence type="ECO:0000256" key="5">
    <source>
        <dbReference type="ARBA" id="ARBA00023242"/>
    </source>
</evidence>
<dbReference type="InterPro" id="IPR012972">
    <property type="entry name" value="NLE"/>
</dbReference>
<evidence type="ECO:0000313" key="9">
    <source>
        <dbReference type="EMBL" id="CAG9863578.1"/>
    </source>
</evidence>
<evidence type="ECO:0000259" key="8">
    <source>
        <dbReference type="Pfam" id="PF08154"/>
    </source>
</evidence>
<dbReference type="InterPro" id="IPR020472">
    <property type="entry name" value="WD40_PAC1"/>
</dbReference>
<dbReference type="Pfam" id="PF08154">
    <property type="entry name" value="NLE"/>
    <property type="match status" value="1"/>
</dbReference>
<comment type="similarity">
    <text evidence="6">Belongs to the WD repeat WDR12/YTM1 family.</text>
</comment>
<keyword evidence="5 6" id="KW-0539">Nucleus</keyword>
<dbReference type="GO" id="GO:0005730">
    <property type="term" value="C:nucleolus"/>
    <property type="evidence" value="ECO:0007669"/>
    <property type="project" value="UniProtKB-SubCell"/>
</dbReference>
<dbReference type="InterPro" id="IPR028599">
    <property type="entry name" value="WDR12/Ytm1"/>
</dbReference>
<dbReference type="PROSITE" id="PS50294">
    <property type="entry name" value="WD_REPEATS_REGION"/>
    <property type="match status" value="4"/>
</dbReference>
<dbReference type="FunFam" id="2.130.10.10:FF:001898">
    <property type="entry name" value="Ribosome biogenesis protein WDR12 homolog"/>
    <property type="match status" value="1"/>
</dbReference>
<dbReference type="OrthoDB" id="10251381at2759"/>
<keyword evidence="4" id="KW-0677">Repeat</keyword>
<evidence type="ECO:0000256" key="7">
    <source>
        <dbReference type="PROSITE-ProRule" id="PRU00221"/>
    </source>
</evidence>
<feature type="domain" description="NLE" evidence="8">
    <location>
        <begin position="9"/>
        <end position="76"/>
    </location>
</feature>
<dbReference type="InterPro" id="IPR015943">
    <property type="entry name" value="WD40/YVTN_repeat-like_dom_sf"/>
</dbReference>
<keyword evidence="1 6" id="KW-0690">Ribosome biogenesis</keyword>